<comment type="caution">
    <text evidence="3">The sequence shown here is derived from an EMBL/GenBank/DDBJ whole genome shotgun (WGS) entry which is preliminary data.</text>
</comment>
<accession>A0A0L0NK45</accession>
<protein>
    <recommendedName>
        <fullName evidence="2">EthD domain-containing protein</fullName>
    </recommendedName>
</protein>
<reference evidence="3 4" key="1">
    <citation type="journal article" date="2015" name="BMC Genomics">
        <title>The genome of the truffle-parasite Tolypocladium ophioglossoides and the evolution of antifungal peptaibiotics.</title>
        <authorList>
            <person name="Quandt C.A."/>
            <person name="Bushley K.E."/>
            <person name="Spatafora J.W."/>
        </authorList>
    </citation>
    <scope>NUCLEOTIDE SEQUENCE [LARGE SCALE GENOMIC DNA]</scope>
    <source>
        <strain evidence="3 4">CBS 100239</strain>
    </source>
</reference>
<dbReference type="STRING" id="1163406.A0A0L0NK45"/>
<dbReference type="InterPro" id="IPR011008">
    <property type="entry name" value="Dimeric_a/b-barrel"/>
</dbReference>
<organism evidence="3 4">
    <name type="scientific">Tolypocladium ophioglossoides (strain CBS 100239)</name>
    <name type="common">Snaketongue truffleclub</name>
    <name type="synonym">Elaphocordyceps ophioglossoides</name>
    <dbReference type="NCBI Taxonomy" id="1163406"/>
    <lineage>
        <taxon>Eukaryota</taxon>
        <taxon>Fungi</taxon>
        <taxon>Dikarya</taxon>
        <taxon>Ascomycota</taxon>
        <taxon>Pezizomycotina</taxon>
        <taxon>Sordariomycetes</taxon>
        <taxon>Hypocreomycetidae</taxon>
        <taxon>Hypocreales</taxon>
        <taxon>Ophiocordycipitaceae</taxon>
        <taxon>Tolypocladium</taxon>
    </lineage>
</organism>
<dbReference type="GO" id="GO:0016491">
    <property type="term" value="F:oxidoreductase activity"/>
    <property type="evidence" value="ECO:0007669"/>
    <property type="project" value="InterPro"/>
</dbReference>
<name>A0A0L0NK45_TOLOC</name>
<dbReference type="SUPFAM" id="SSF54909">
    <property type="entry name" value="Dimeric alpha+beta barrel"/>
    <property type="match status" value="1"/>
</dbReference>
<feature type="domain" description="EthD" evidence="2">
    <location>
        <begin position="25"/>
        <end position="119"/>
    </location>
</feature>
<evidence type="ECO:0000256" key="1">
    <source>
        <dbReference type="ARBA" id="ARBA00005986"/>
    </source>
</evidence>
<dbReference type="Gene3D" id="3.30.70.100">
    <property type="match status" value="1"/>
</dbReference>
<dbReference type="OrthoDB" id="3183782at2759"/>
<keyword evidence="4" id="KW-1185">Reference proteome</keyword>
<dbReference type="Proteomes" id="UP000036947">
    <property type="component" value="Unassembled WGS sequence"/>
</dbReference>
<comment type="similarity">
    <text evidence="1">Belongs to the tpcK family.</text>
</comment>
<evidence type="ECO:0000313" key="3">
    <source>
        <dbReference type="EMBL" id="KND94418.1"/>
    </source>
</evidence>
<gene>
    <name evidence="3" type="ORF">TOPH_00972</name>
</gene>
<evidence type="ECO:0000259" key="2">
    <source>
        <dbReference type="Pfam" id="PF07110"/>
    </source>
</evidence>
<dbReference type="EMBL" id="LFRF01000002">
    <property type="protein sequence ID" value="KND94418.1"/>
    <property type="molecule type" value="Genomic_DNA"/>
</dbReference>
<dbReference type="AlphaFoldDB" id="A0A0L0NK45"/>
<dbReference type="Pfam" id="PF07110">
    <property type="entry name" value="EthD"/>
    <property type="match status" value="1"/>
</dbReference>
<sequence>MATICPPEAQKKRLLRLTIAHYRNENCSEEEMYRWGTEEHAVHVAKIHAKHGIEGYAVHWSPSSFRGAAKALNANLGDRWVIRDHDMHVEFWFRDMATMAEVAADPDFQALQAAEGPYASKIHIEASLGWVEQYVADGKVVNVTAQGKPDFLGWDRMSTAP</sequence>
<dbReference type="InterPro" id="IPR009799">
    <property type="entry name" value="EthD_dom"/>
</dbReference>
<proteinExistence type="inferred from homology"/>
<evidence type="ECO:0000313" key="4">
    <source>
        <dbReference type="Proteomes" id="UP000036947"/>
    </source>
</evidence>